<feature type="domain" description="Amine oxidase" evidence="1">
    <location>
        <begin position="508"/>
        <end position="730"/>
    </location>
</feature>
<dbReference type="InParanoid" id="A0A2J7RS95"/>
<dbReference type="InterPro" id="IPR050281">
    <property type="entry name" value="Flavin_monoamine_oxidase"/>
</dbReference>
<evidence type="ECO:0000259" key="1">
    <source>
        <dbReference type="Pfam" id="PF01593"/>
    </source>
</evidence>
<dbReference type="Gene3D" id="3.90.660.10">
    <property type="match status" value="2"/>
</dbReference>
<dbReference type="InterPro" id="IPR036188">
    <property type="entry name" value="FAD/NAD-bd_sf"/>
</dbReference>
<dbReference type="AlphaFoldDB" id="A0A2J7RS95"/>
<dbReference type="PANTHER" id="PTHR10742">
    <property type="entry name" value="FLAVIN MONOAMINE OXIDASE"/>
    <property type="match status" value="1"/>
</dbReference>
<feature type="domain" description="Amine oxidase" evidence="1">
    <location>
        <begin position="16"/>
        <end position="479"/>
    </location>
</feature>
<evidence type="ECO:0000313" key="2">
    <source>
        <dbReference type="EMBL" id="PNF43706.1"/>
    </source>
</evidence>
<dbReference type="GO" id="GO:0046592">
    <property type="term" value="F:polyamine oxidase activity"/>
    <property type="evidence" value="ECO:0007669"/>
    <property type="project" value="TreeGrafter"/>
</dbReference>
<reference evidence="2 3" key="1">
    <citation type="submission" date="2017-12" db="EMBL/GenBank/DDBJ databases">
        <title>Hemimetabolous genomes reveal molecular basis of termite eusociality.</title>
        <authorList>
            <person name="Harrison M.C."/>
            <person name="Jongepier E."/>
            <person name="Robertson H.M."/>
            <person name="Arning N."/>
            <person name="Bitard-Feildel T."/>
            <person name="Chao H."/>
            <person name="Childers C.P."/>
            <person name="Dinh H."/>
            <person name="Doddapaneni H."/>
            <person name="Dugan S."/>
            <person name="Gowin J."/>
            <person name="Greiner C."/>
            <person name="Han Y."/>
            <person name="Hu H."/>
            <person name="Hughes D.S.T."/>
            <person name="Huylmans A.-K."/>
            <person name="Kemena C."/>
            <person name="Kremer L.P.M."/>
            <person name="Lee S.L."/>
            <person name="Lopez-Ezquerra A."/>
            <person name="Mallet L."/>
            <person name="Monroy-Kuhn J.M."/>
            <person name="Moser A."/>
            <person name="Murali S.C."/>
            <person name="Muzny D.M."/>
            <person name="Otani S."/>
            <person name="Piulachs M.-D."/>
            <person name="Poelchau M."/>
            <person name="Qu J."/>
            <person name="Schaub F."/>
            <person name="Wada-Katsumata A."/>
            <person name="Worley K.C."/>
            <person name="Xie Q."/>
            <person name="Ylla G."/>
            <person name="Poulsen M."/>
            <person name="Gibbs R.A."/>
            <person name="Schal C."/>
            <person name="Richards S."/>
            <person name="Belles X."/>
            <person name="Korb J."/>
            <person name="Bornberg-Bauer E."/>
        </authorList>
    </citation>
    <scope>NUCLEOTIDE SEQUENCE [LARGE SCALE GENOMIC DNA]</scope>
    <source>
        <tissue evidence="2">Whole body</tissue>
    </source>
</reference>
<comment type="caution">
    <text evidence="2">The sequence shown here is derived from an EMBL/GenBank/DDBJ whole genome shotgun (WGS) entry which is preliminary data.</text>
</comment>
<dbReference type="PANTHER" id="PTHR10742:SF398">
    <property type="entry name" value="AMINE OXIDASE DOMAIN-CONTAINING PROTEIN-RELATED"/>
    <property type="match status" value="1"/>
</dbReference>
<dbReference type="EMBL" id="NEVH01000267">
    <property type="protein sequence ID" value="PNF43706.1"/>
    <property type="molecule type" value="Genomic_DNA"/>
</dbReference>
<dbReference type="OrthoDB" id="5046242at2759"/>
<evidence type="ECO:0000313" key="3">
    <source>
        <dbReference type="Proteomes" id="UP000235965"/>
    </source>
</evidence>
<sequence>MLMDELQVVVVGAGAAGLAAAARLRERGVMDIVILEAEERLGGRIHTVPFEDAVLDLGAQWVHGEVGNVVYSMANKYGLLTASGTEMLESPYIDSTGKIIDKEITEKIIGILSLIHKAGDTMLKDFKGSLGEYYTTVFQKKMEEEFSTSHSTLGRYFLDWFQKFENNIDGSDSWFETSGRGLTEYWECEGNLLLAWKSGGYQKVLDLLMHKYPDKKMEVPVDCHIKYEKEVTYIIWKNLPGDKVTVECSDGSSYTADHVIVTVSLGVLKEKAWSMFYPALPPRKLNAIKGLAIGCVNKIYLKFPYRWWPEPYSGFSFLWTDEDKQTFKPSGSTGRGVGGKHWLQDILGFYSVDNQPLVLCGWIVGPPSRCMEHLSDEQVIQGCFELLQKFAGKCFNVTIPRPECMVRSRWSSNPHFRGSYSFRSMTSDRLGAFASHLAEPLTNDDKKPVLLFAGEATHDHFYSTVHGAVESGWREADRIFTYYNCHSPNISVLDHMNFYQVIVIGAGIAGLAAAKTLIDNGLQDLKILEAQDHPGGRISSVFLNGSWIEVGAQWIHGQNNEVWKLAHKYDLLSTVTSSEGEGVYIREDGVVIDPALVEEVCQVVTEILQECEEYAYGYCDKKVIPKSIGQHLKQKFERYLESCSEDSEELHRMKEELYDWHLRFQVIDNSCTVLDKLSAKAWGSYSFSGGTDYINFKEGYGSLVRTIVKELPAGMLCLNRPVTAIKWQQSINLQVQNDTALDTICNKLNGVHMTPFHVDVHGGMAPQTHRNGIESGVPKTVGKPPVVVFCSNGTVYTAGHVIVTCSLGCLKACCKTMFEPELPHSMIQAVQDMGFAAVNKIFLVFEKPWWTPDIKGFQLIWSRDNNVTPSHKERSSWTRDLTGFDVIHGQEGVLLGWVGGKGAELVEEMTEDEIGQQCIELLKKFTMNENIPLPCQVIRSQWYKNPYIRGGYSNSSNMCDVSSRGPSDLAEPVWAEVCYGNMPTECKYPVILLAGEATHERYFSTTHGAYETGQAQAKVILDYINSQRSSSL</sequence>
<protein>
    <submittedName>
        <fullName evidence="2">Spermine oxidase</fullName>
    </submittedName>
</protein>
<dbReference type="SUPFAM" id="SSF54373">
    <property type="entry name" value="FAD-linked reductases, C-terminal domain"/>
    <property type="match status" value="2"/>
</dbReference>
<accession>A0A2J7RS95</accession>
<name>A0A2J7RS95_9NEOP</name>
<dbReference type="Proteomes" id="UP000235965">
    <property type="component" value="Unassembled WGS sequence"/>
</dbReference>
<dbReference type="STRING" id="105785.A0A2J7RS95"/>
<feature type="domain" description="Amine oxidase" evidence="1">
    <location>
        <begin position="786"/>
        <end position="1021"/>
    </location>
</feature>
<proteinExistence type="predicted"/>
<dbReference type="Pfam" id="PF01593">
    <property type="entry name" value="Amino_oxidase"/>
    <property type="match status" value="3"/>
</dbReference>
<organism evidence="2 3">
    <name type="scientific">Cryptotermes secundus</name>
    <dbReference type="NCBI Taxonomy" id="105785"/>
    <lineage>
        <taxon>Eukaryota</taxon>
        <taxon>Metazoa</taxon>
        <taxon>Ecdysozoa</taxon>
        <taxon>Arthropoda</taxon>
        <taxon>Hexapoda</taxon>
        <taxon>Insecta</taxon>
        <taxon>Pterygota</taxon>
        <taxon>Neoptera</taxon>
        <taxon>Polyneoptera</taxon>
        <taxon>Dictyoptera</taxon>
        <taxon>Blattodea</taxon>
        <taxon>Blattoidea</taxon>
        <taxon>Termitoidae</taxon>
        <taxon>Kalotermitidae</taxon>
        <taxon>Cryptotermitinae</taxon>
        <taxon>Cryptotermes</taxon>
    </lineage>
</organism>
<keyword evidence="3" id="KW-1185">Reference proteome</keyword>
<dbReference type="InterPro" id="IPR002937">
    <property type="entry name" value="Amino_oxidase"/>
</dbReference>
<dbReference type="Gene3D" id="3.50.50.60">
    <property type="entry name" value="FAD/NAD(P)-binding domain"/>
    <property type="match status" value="2"/>
</dbReference>
<gene>
    <name evidence="2" type="ORF">B7P43_G14535</name>
</gene>
<dbReference type="SUPFAM" id="SSF51905">
    <property type="entry name" value="FAD/NAD(P)-binding domain"/>
    <property type="match status" value="2"/>
</dbReference>